<keyword evidence="4 5" id="KW-0408">Iron</keyword>
<name>A0A1R1WYR9_9FUNG</name>
<dbReference type="PANTHER" id="PTHR24305">
    <property type="entry name" value="CYTOCHROME P450"/>
    <property type="match status" value="1"/>
</dbReference>
<accession>A0A1R1WYR9</accession>
<dbReference type="InterPro" id="IPR036396">
    <property type="entry name" value="Cyt_P450_sf"/>
</dbReference>
<proteinExistence type="inferred from homology"/>
<dbReference type="STRING" id="133412.A0A1R1WYR9"/>
<dbReference type="InterPro" id="IPR050121">
    <property type="entry name" value="Cytochrome_P450_monoxygenase"/>
</dbReference>
<keyword evidence="6" id="KW-0503">Monooxygenase</keyword>
<evidence type="ECO:0000256" key="6">
    <source>
        <dbReference type="RuleBase" id="RU000461"/>
    </source>
</evidence>
<evidence type="ECO:0000256" key="2">
    <source>
        <dbReference type="ARBA" id="ARBA00022723"/>
    </source>
</evidence>
<evidence type="ECO:0000256" key="3">
    <source>
        <dbReference type="ARBA" id="ARBA00023002"/>
    </source>
</evidence>
<evidence type="ECO:0000256" key="4">
    <source>
        <dbReference type="ARBA" id="ARBA00023004"/>
    </source>
</evidence>
<dbReference type="InterPro" id="IPR002401">
    <property type="entry name" value="Cyt_P450_E_grp-I"/>
</dbReference>
<comment type="caution">
    <text evidence="7">The sequence shown here is derived from an EMBL/GenBank/DDBJ whole genome shotgun (WGS) entry which is preliminary data.</text>
</comment>
<comment type="similarity">
    <text evidence="6">Belongs to the cytochrome P450 family.</text>
</comment>
<dbReference type="InterPro" id="IPR001128">
    <property type="entry name" value="Cyt_P450"/>
</dbReference>
<gene>
    <name evidence="7" type="ORF">AYI70_g12128</name>
</gene>
<dbReference type="GO" id="GO:0004497">
    <property type="term" value="F:monooxygenase activity"/>
    <property type="evidence" value="ECO:0007669"/>
    <property type="project" value="UniProtKB-KW"/>
</dbReference>
<dbReference type="PRINTS" id="PR00385">
    <property type="entry name" value="P450"/>
</dbReference>
<dbReference type="Pfam" id="PF00067">
    <property type="entry name" value="p450"/>
    <property type="match status" value="1"/>
</dbReference>
<keyword evidence="5 6" id="KW-0349">Heme</keyword>
<dbReference type="PANTHER" id="PTHR24305:SF235">
    <property type="entry name" value="CYTOCHROME P450 MONOOXYGENASE APDB-RELATED"/>
    <property type="match status" value="1"/>
</dbReference>
<dbReference type="PROSITE" id="PS00086">
    <property type="entry name" value="CYTOCHROME_P450"/>
    <property type="match status" value="1"/>
</dbReference>
<organism evidence="7 8">
    <name type="scientific">Smittium culicis</name>
    <dbReference type="NCBI Taxonomy" id="133412"/>
    <lineage>
        <taxon>Eukaryota</taxon>
        <taxon>Fungi</taxon>
        <taxon>Fungi incertae sedis</taxon>
        <taxon>Zoopagomycota</taxon>
        <taxon>Kickxellomycotina</taxon>
        <taxon>Harpellomycetes</taxon>
        <taxon>Harpellales</taxon>
        <taxon>Legeriomycetaceae</taxon>
        <taxon>Smittium</taxon>
    </lineage>
</organism>
<dbReference type="Proteomes" id="UP000187283">
    <property type="component" value="Unassembled WGS sequence"/>
</dbReference>
<sequence>MESGKEEERIDILQMYLNSVNFTNNKKLSEDELISESLVMLIAGTDTTSVTMTMLMHLYTLYPDVYKQAVEEVRSNFPDRSKLIKFAEAKEKLTYVLATIYECMRLLPIAAGLFFRDSSSEGIELSGFKIPKDTQMGMFIEGGNKDTTIWKSPESFMPERFLGPEGDMLKKDIVSFSHGVRICIGRNLAWMEMLTVIPNILREFDFKLPSDSLYNPYNLDPSRNGEPKLLDNKVYIVRYPTNPQRDCKIEFSRRLD</sequence>
<dbReference type="SUPFAM" id="SSF48264">
    <property type="entry name" value="Cytochrome P450"/>
    <property type="match status" value="1"/>
</dbReference>
<dbReference type="GO" id="GO:0020037">
    <property type="term" value="F:heme binding"/>
    <property type="evidence" value="ECO:0007669"/>
    <property type="project" value="InterPro"/>
</dbReference>
<dbReference type="GO" id="GO:0044550">
    <property type="term" value="P:secondary metabolite biosynthetic process"/>
    <property type="evidence" value="ECO:0007669"/>
    <property type="project" value="UniProtKB-ARBA"/>
</dbReference>
<feature type="binding site" description="axial binding residue" evidence="5">
    <location>
        <position position="183"/>
    </location>
    <ligand>
        <name>heme</name>
        <dbReference type="ChEBI" id="CHEBI:30413"/>
    </ligand>
    <ligandPart>
        <name>Fe</name>
        <dbReference type="ChEBI" id="CHEBI:18248"/>
    </ligandPart>
</feature>
<dbReference type="PRINTS" id="PR00463">
    <property type="entry name" value="EP450I"/>
</dbReference>
<dbReference type="OrthoDB" id="2789670at2759"/>
<dbReference type="Gene3D" id="1.10.630.10">
    <property type="entry name" value="Cytochrome P450"/>
    <property type="match status" value="1"/>
</dbReference>
<protein>
    <submittedName>
        <fullName evidence="7">Cytochrome P450 3A24</fullName>
    </submittedName>
</protein>
<evidence type="ECO:0000256" key="1">
    <source>
        <dbReference type="ARBA" id="ARBA00001971"/>
    </source>
</evidence>
<comment type="cofactor">
    <cofactor evidence="1 5">
        <name>heme</name>
        <dbReference type="ChEBI" id="CHEBI:30413"/>
    </cofactor>
</comment>
<evidence type="ECO:0000256" key="5">
    <source>
        <dbReference type="PIRSR" id="PIRSR602401-1"/>
    </source>
</evidence>
<keyword evidence="2 5" id="KW-0479">Metal-binding</keyword>
<dbReference type="InterPro" id="IPR017972">
    <property type="entry name" value="Cyt_P450_CS"/>
</dbReference>
<evidence type="ECO:0000313" key="8">
    <source>
        <dbReference type="Proteomes" id="UP000187283"/>
    </source>
</evidence>
<evidence type="ECO:0000313" key="7">
    <source>
        <dbReference type="EMBL" id="OMJ07511.1"/>
    </source>
</evidence>
<dbReference type="GO" id="GO:0005506">
    <property type="term" value="F:iron ion binding"/>
    <property type="evidence" value="ECO:0007669"/>
    <property type="project" value="InterPro"/>
</dbReference>
<dbReference type="EMBL" id="LSSN01006036">
    <property type="protein sequence ID" value="OMJ07511.1"/>
    <property type="molecule type" value="Genomic_DNA"/>
</dbReference>
<reference evidence="7 8" key="1">
    <citation type="submission" date="2017-01" db="EMBL/GenBank/DDBJ databases">
        <authorList>
            <person name="Mah S.A."/>
            <person name="Swanson W.J."/>
            <person name="Moy G.W."/>
            <person name="Vacquier V.D."/>
        </authorList>
    </citation>
    <scope>NUCLEOTIDE SEQUENCE [LARGE SCALE GENOMIC DNA]</scope>
    <source>
        <strain evidence="7 8">GSMNP</strain>
    </source>
</reference>
<dbReference type="GO" id="GO:0016705">
    <property type="term" value="F:oxidoreductase activity, acting on paired donors, with incorporation or reduction of molecular oxygen"/>
    <property type="evidence" value="ECO:0007669"/>
    <property type="project" value="InterPro"/>
</dbReference>
<keyword evidence="3 6" id="KW-0560">Oxidoreductase</keyword>
<dbReference type="AlphaFoldDB" id="A0A1R1WYR9"/>
<keyword evidence="8" id="KW-1185">Reference proteome</keyword>